<gene>
    <name evidence="6" type="ORF">GTC17259_14630</name>
</gene>
<dbReference type="Pfam" id="PF06321">
    <property type="entry name" value="P_gingi_FimA"/>
    <property type="match status" value="1"/>
</dbReference>
<feature type="domain" description="Major fimbrial subunit protein N-terminal" evidence="5">
    <location>
        <begin position="64"/>
        <end position="178"/>
    </location>
</feature>
<organism evidence="6">
    <name type="scientific">Prevotella sp. GTC17259</name>
    <dbReference type="NCBI Taxonomy" id="3236795"/>
    <lineage>
        <taxon>Bacteria</taxon>
        <taxon>Pseudomonadati</taxon>
        <taxon>Bacteroidota</taxon>
        <taxon>Bacteroidia</taxon>
        <taxon>Bacteroidales</taxon>
        <taxon>Prevotellaceae</taxon>
        <taxon>Prevotella</taxon>
    </lineage>
</organism>
<protein>
    <recommendedName>
        <fullName evidence="5">Major fimbrial subunit protein N-terminal domain-containing protein</fullName>
    </recommendedName>
</protein>
<evidence type="ECO:0000259" key="5">
    <source>
        <dbReference type="Pfam" id="PF06321"/>
    </source>
</evidence>
<keyword evidence="3" id="KW-0732">Signal</keyword>
<evidence type="ECO:0000256" key="3">
    <source>
        <dbReference type="ARBA" id="ARBA00022729"/>
    </source>
</evidence>
<evidence type="ECO:0000256" key="1">
    <source>
        <dbReference type="ARBA" id="ARBA00004561"/>
    </source>
</evidence>
<dbReference type="AlphaFoldDB" id="A0AB33J391"/>
<reference evidence="6" key="1">
    <citation type="submission" date="2024-07" db="EMBL/GenBank/DDBJ databases">
        <title>Complete genome sequence of Prevotella sp. YM-2024 GTC17259.</title>
        <authorList>
            <person name="Hayashi M."/>
            <person name="Muto Y."/>
            <person name="Tanaka K."/>
            <person name="Niwa H."/>
        </authorList>
    </citation>
    <scope>NUCLEOTIDE SEQUENCE</scope>
    <source>
        <strain evidence="6">GTC17259</strain>
    </source>
</reference>
<keyword evidence="4" id="KW-0281">Fimbrium</keyword>
<evidence type="ECO:0000313" key="6">
    <source>
        <dbReference type="EMBL" id="BFO76413.1"/>
    </source>
</evidence>
<name>A0AB33J391_9BACT</name>
<dbReference type="EMBL" id="AP035787">
    <property type="protein sequence ID" value="BFO76413.1"/>
    <property type="molecule type" value="Genomic_DNA"/>
</dbReference>
<dbReference type="GO" id="GO:0009289">
    <property type="term" value="C:pilus"/>
    <property type="evidence" value="ECO:0007669"/>
    <property type="project" value="UniProtKB-SubCell"/>
</dbReference>
<proteinExistence type="inferred from homology"/>
<sequence length="508" mass="56067">MTLLKVKHKIDGQLHLTIYRMCLMIAVALATLSCSNRDETGPDESRGTMGYMALATRVQGAAASLNQDAQDHEDKVVNLRLMAFEHATGRAVYNKVHAIADFVNYAVKVPMRTGQYDFCFVANEDAALAVALNKVTFKDGLYYDDVLTKIAYKGVNDKPATFLMTAELTNKTVTANNTENNPLQLDVELIRCLAKVDIDMHYKDNMSALEKEATKGLKITHIIFKNLPTTYSLFPPKATYDGTLKADEDYTNGITSAKYSDEGVNPVLRKSVYVPEYLRSTGAAEATKSTIEVHYAKHGIERKQAEVEIDHHDWNRTDDIYTPAITAALSTKSIVRNTSYSLSGTLEGWVQESITFNWEILPWTLVKSDKEFAAVIVNPNIDANQPNLNIQGDGGKELLWHSGGADGLKLKFNIEAPVGGVWRFTITNHNDFDLTGKMVNTGTVAISGIAGSGEVELTITPLKPWAGNIRTTELYLTINGVEVQIVPDLITRGVEPGPTNRFLIKQSN</sequence>
<dbReference type="PROSITE" id="PS51257">
    <property type="entry name" value="PROKAR_LIPOPROTEIN"/>
    <property type="match status" value="1"/>
</dbReference>
<dbReference type="InterPro" id="IPR029141">
    <property type="entry name" value="FimA_N"/>
</dbReference>
<comment type="similarity">
    <text evidence="2">Belongs to the bacteroidetes fimbrillin superfamily. FimA/Mfa1 family.</text>
</comment>
<comment type="subcellular location">
    <subcellularLocation>
        <location evidence="1">Fimbrium</location>
    </subcellularLocation>
</comment>
<evidence type="ECO:0000256" key="4">
    <source>
        <dbReference type="ARBA" id="ARBA00023263"/>
    </source>
</evidence>
<evidence type="ECO:0000256" key="2">
    <source>
        <dbReference type="ARBA" id="ARBA00006011"/>
    </source>
</evidence>
<accession>A0AB33J391</accession>